<evidence type="ECO:0000256" key="1">
    <source>
        <dbReference type="ARBA" id="ARBA00005656"/>
    </source>
</evidence>
<feature type="domain" description="Phosphate acetyl/butaryl transferase" evidence="4">
    <location>
        <begin position="57"/>
        <end position="296"/>
    </location>
</feature>
<evidence type="ECO:0000256" key="2">
    <source>
        <dbReference type="ARBA" id="ARBA00022679"/>
    </source>
</evidence>
<protein>
    <submittedName>
        <fullName evidence="5">Phosphate acetyltransferase</fullName>
        <ecNumber evidence="5">2.3.1.8</ecNumber>
    </submittedName>
</protein>
<keyword evidence="6" id="KW-1185">Reference proteome</keyword>
<dbReference type="AlphaFoldDB" id="A0A517DWM8"/>
<dbReference type="InterPro" id="IPR012147">
    <property type="entry name" value="P_Ac_Bu_trans"/>
</dbReference>
<dbReference type="Pfam" id="PF01515">
    <property type="entry name" value="PTA_PTB"/>
    <property type="match status" value="1"/>
</dbReference>
<reference evidence="5 6" key="1">
    <citation type="submission" date="2019-02" db="EMBL/GenBank/DDBJ databases">
        <title>Closed genome of Sporomusa termitida DSM 4440.</title>
        <authorList>
            <person name="Poehlein A."/>
            <person name="Daniel R."/>
        </authorList>
    </citation>
    <scope>NUCLEOTIDE SEQUENCE [LARGE SCALE GENOMIC DNA]</scope>
    <source>
        <strain evidence="5 6">DSM 4440</strain>
    </source>
</reference>
<name>A0A517DWM8_9FIRM</name>
<dbReference type="Gene3D" id="3.40.718.10">
    <property type="entry name" value="Isopropylmalate Dehydrogenase"/>
    <property type="match status" value="1"/>
</dbReference>
<evidence type="ECO:0000313" key="5">
    <source>
        <dbReference type="EMBL" id="QDR81760.1"/>
    </source>
</evidence>
<sequence>MFNNFNAALLWLKNNNIRKKAAVAAAHDLDALTSVVVARREGILESVLVGDGDKIKSLLGELQEKAVDWEIIDEKNDAQAASITAGLVAGKKVDMPMKGLLPTGTFLKAMLDKKFGLLAEHALISQATIFHYAQENRLMVVSDCAINVTPDYGKKLKIIQNCVGLCRKLGIEHPKVAVIAPLEQINPEIQATTDAAMLTLANMRGQIKGCDVDGPLGFDNAVSLAAAQHKGIKSQVAGYADILIMPDLTAGNILDKSLRYMAGYKTAGVVAGARVPLIMTSRSDSAENKLNSIIMSVLQSL</sequence>
<evidence type="ECO:0000259" key="4">
    <source>
        <dbReference type="Pfam" id="PF01515"/>
    </source>
</evidence>
<proteinExistence type="inferred from homology"/>
<keyword evidence="2 5" id="KW-0808">Transferase</keyword>
<dbReference type="EMBL" id="CP036259">
    <property type="protein sequence ID" value="QDR81760.1"/>
    <property type="molecule type" value="Genomic_DNA"/>
</dbReference>
<dbReference type="PANTHER" id="PTHR43356">
    <property type="entry name" value="PHOSPHATE ACETYLTRANSFERASE"/>
    <property type="match status" value="1"/>
</dbReference>
<dbReference type="PIRSF" id="PIRSF000428">
    <property type="entry name" value="P_Ac_trans"/>
    <property type="match status" value="1"/>
</dbReference>
<evidence type="ECO:0000256" key="3">
    <source>
        <dbReference type="ARBA" id="ARBA00023315"/>
    </source>
</evidence>
<comment type="similarity">
    <text evidence="1">Belongs to the phosphate acetyltransferase and butyryltransferase family.</text>
</comment>
<dbReference type="Proteomes" id="UP000320776">
    <property type="component" value="Chromosome"/>
</dbReference>
<dbReference type="PANTHER" id="PTHR43356:SF2">
    <property type="entry name" value="PHOSPHATE ACETYLTRANSFERASE"/>
    <property type="match status" value="1"/>
</dbReference>
<dbReference type="InterPro" id="IPR050500">
    <property type="entry name" value="Phos_Acetyltrans/Butyryltrans"/>
</dbReference>
<accession>A0A517DWM8</accession>
<organism evidence="5 6">
    <name type="scientific">Sporomusa termitida</name>
    <dbReference type="NCBI Taxonomy" id="2377"/>
    <lineage>
        <taxon>Bacteria</taxon>
        <taxon>Bacillati</taxon>
        <taxon>Bacillota</taxon>
        <taxon>Negativicutes</taxon>
        <taxon>Selenomonadales</taxon>
        <taxon>Sporomusaceae</taxon>
        <taxon>Sporomusa</taxon>
    </lineage>
</organism>
<dbReference type="KEGG" id="sted:SPTER_31720"/>
<gene>
    <name evidence="5" type="primary">pta_4</name>
    <name evidence="5" type="ORF">SPTER_31720</name>
</gene>
<dbReference type="InterPro" id="IPR002505">
    <property type="entry name" value="PTA_PTB"/>
</dbReference>
<dbReference type="RefSeq" id="WP_144351217.1">
    <property type="nucleotide sequence ID" value="NZ_CP036259.1"/>
</dbReference>
<dbReference type="OrthoDB" id="9774179at2"/>
<evidence type="ECO:0000313" key="6">
    <source>
        <dbReference type="Proteomes" id="UP000320776"/>
    </source>
</evidence>
<dbReference type="EC" id="2.3.1.8" evidence="5"/>
<dbReference type="GO" id="GO:0008959">
    <property type="term" value="F:phosphate acetyltransferase activity"/>
    <property type="evidence" value="ECO:0007669"/>
    <property type="project" value="UniProtKB-EC"/>
</dbReference>
<dbReference type="SUPFAM" id="SSF53659">
    <property type="entry name" value="Isocitrate/Isopropylmalate dehydrogenase-like"/>
    <property type="match status" value="1"/>
</dbReference>
<keyword evidence="3 5" id="KW-0012">Acyltransferase</keyword>